<reference evidence="1 2" key="1">
    <citation type="submission" date="2017-06" db="EMBL/GenBank/DDBJ databases">
        <authorList>
            <person name="Kim H.J."/>
            <person name="Triplett B.A."/>
        </authorList>
    </citation>
    <scope>NUCLEOTIDE SEQUENCE [LARGE SCALE GENOMIC DNA]</scope>
    <source>
        <strain evidence="1 2">DSM 25597</strain>
    </source>
</reference>
<dbReference type="Proteomes" id="UP000198379">
    <property type="component" value="Unassembled WGS sequence"/>
</dbReference>
<proteinExistence type="predicted"/>
<protein>
    <submittedName>
        <fullName evidence="1">Uncharacterized protein</fullName>
    </submittedName>
</protein>
<sequence length="51" mass="5645">MKDKKNLKNLRLEKDTISSLEKNEVKGGGLAAADTYEVCTNPPENHSKILC</sequence>
<evidence type="ECO:0000313" key="2">
    <source>
        <dbReference type="Proteomes" id="UP000198379"/>
    </source>
</evidence>
<dbReference type="AlphaFoldDB" id="A0A239E553"/>
<organism evidence="1 2">
    <name type="scientific">Dokdonia pacifica</name>
    <dbReference type="NCBI Taxonomy" id="1627892"/>
    <lineage>
        <taxon>Bacteria</taxon>
        <taxon>Pseudomonadati</taxon>
        <taxon>Bacteroidota</taxon>
        <taxon>Flavobacteriia</taxon>
        <taxon>Flavobacteriales</taxon>
        <taxon>Flavobacteriaceae</taxon>
        <taxon>Dokdonia</taxon>
    </lineage>
</organism>
<dbReference type="EMBL" id="FZNY01000013">
    <property type="protein sequence ID" value="SNS39123.1"/>
    <property type="molecule type" value="Genomic_DNA"/>
</dbReference>
<name>A0A239E553_9FLAO</name>
<gene>
    <name evidence="1" type="ORF">SAMN06265376_11377</name>
</gene>
<dbReference type="RefSeq" id="WP_179218266.1">
    <property type="nucleotide sequence ID" value="NZ_BMEP01000004.1"/>
</dbReference>
<evidence type="ECO:0000313" key="1">
    <source>
        <dbReference type="EMBL" id="SNS39123.1"/>
    </source>
</evidence>
<accession>A0A239E553</accession>
<keyword evidence="2" id="KW-1185">Reference proteome</keyword>